<accession>A0A853IJG8</accession>
<evidence type="ECO:0000313" key="1">
    <source>
        <dbReference type="EMBL" id="NYZ70154.1"/>
    </source>
</evidence>
<keyword evidence="2" id="KW-1185">Reference proteome</keyword>
<dbReference type="AlphaFoldDB" id="A0A853IJG8"/>
<gene>
    <name evidence="1" type="ORF">H0A36_29515</name>
</gene>
<comment type="caution">
    <text evidence="1">The sequence shown here is derived from an EMBL/GenBank/DDBJ whole genome shotgun (WGS) entry which is preliminary data.</text>
</comment>
<name>A0A853IJG8_9GAMM</name>
<evidence type="ECO:0000313" key="2">
    <source>
        <dbReference type="Proteomes" id="UP000569732"/>
    </source>
</evidence>
<sequence>MMLKKGRFDYFPRGVNEPFEELATRPEFDLAVEPHLLIRYPAPIFYFTSNEHTELATRVQAGLQKAVEDGSFNKLFYTHPTTKKIFELANIADRTVIDLNNPLLTEKTKIIVNYSKLWYRPGEETLRK</sequence>
<dbReference type="Proteomes" id="UP000569732">
    <property type="component" value="Unassembled WGS sequence"/>
</dbReference>
<dbReference type="SUPFAM" id="SSF53850">
    <property type="entry name" value="Periplasmic binding protein-like II"/>
    <property type="match status" value="1"/>
</dbReference>
<dbReference type="RefSeq" id="WP_180572081.1">
    <property type="nucleotide sequence ID" value="NZ_JACCKB010000299.1"/>
</dbReference>
<organism evidence="1 2">
    <name type="scientific">Spartinivicinus marinus</name>
    <dbReference type="NCBI Taxonomy" id="2994442"/>
    <lineage>
        <taxon>Bacteria</taxon>
        <taxon>Pseudomonadati</taxon>
        <taxon>Pseudomonadota</taxon>
        <taxon>Gammaproteobacteria</taxon>
        <taxon>Oceanospirillales</taxon>
        <taxon>Zooshikellaceae</taxon>
        <taxon>Spartinivicinus</taxon>
    </lineage>
</organism>
<reference evidence="1 2" key="1">
    <citation type="submission" date="2020-07" db="EMBL/GenBank/DDBJ databases">
        <title>Endozoicomonas sp. nov., isolated from sediment.</title>
        <authorList>
            <person name="Gu T."/>
        </authorList>
    </citation>
    <scope>NUCLEOTIDE SEQUENCE [LARGE SCALE GENOMIC DNA]</scope>
    <source>
        <strain evidence="1 2">SM1973</strain>
    </source>
</reference>
<protein>
    <recommendedName>
        <fullName evidence="3">Solute-binding protein family 3/N-terminal domain-containing protein</fullName>
    </recommendedName>
</protein>
<proteinExistence type="predicted"/>
<dbReference type="EMBL" id="JACCKB010000299">
    <property type="protein sequence ID" value="NYZ70154.1"/>
    <property type="molecule type" value="Genomic_DNA"/>
</dbReference>
<evidence type="ECO:0008006" key="3">
    <source>
        <dbReference type="Google" id="ProtNLM"/>
    </source>
</evidence>